<reference evidence="2" key="2">
    <citation type="journal article" date="2015" name="Fish Shellfish Immunol.">
        <title>Early steps in the European eel (Anguilla anguilla)-Vibrio vulnificus interaction in the gills: Role of the RtxA13 toxin.</title>
        <authorList>
            <person name="Callol A."/>
            <person name="Pajuelo D."/>
            <person name="Ebbesson L."/>
            <person name="Teles M."/>
            <person name="MacKenzie S."/>
            <person name="Amaro C."/>
        </authorList>
    </citation>
    <scope>NUCLEOTIDE SEQUENCE</scope>
</reference>
<dbReference type="EMBL" id="GBXM01063515">
    <property type="protein sequence ID" value="JAH45062.1"/>
    <property type="molecule type" value="Transcribed_RNA"/>
</dbReference>
<reference evidence="2" key="1">
    <citation type="submission" date="2014-11" db="EMBL/GenBank/DDBJ databases">
        <authorList>
            <person name="Amaro Gonzalez C."/>
        </authorList>
    </citation>
    <scope>NUCLEOTIDE SEQUENCE</scope>
</reference>
<organism evidence="2">
    <name type="scientific">Anguilla anguilla</name>
    <name type="common">European freshwater eel</name>
    <name type="synonym">Muraena anguilla</name>
    <dbReference type="NCBI Taxonomy" id="7936"/>
    <lineage>
        <taxon>Eukaryota</taxon>
        <taxon>Metazoa</taxon>
        <taxon>Chordata</taxon>
        <taxon>Craniata</taxon>
        <taxon>Vertebrata</taxon>
        <taxon>Euteleostomi</taxon>
        <taxon>Actinopterygii</taxon>
        <taxon>Neopterygii</taxon>
        <taxon>Teleostei</taxon>
        <taxon>Anguilliformes</taxon>
        <taxon>Anguillidae</taxon>
        <taxon>Anguilla</taxon>
    </lineage>
</organism>
<dbReference type="AlphaFoldDB" id="A0A0E9SUY5"/>
<evidence type="ECO:0000313" key="2">
    <source>
        <dbReference type="EMBL" id="JAH45062.1"/>
    </source>
</evidence>
<feature type="transmembrane region" description="Helical" evidence="1">
    <location>
        <begin position="7"/>
        <end position="24"/>
    </location>
</feature>
<protein>
    <submittedName>
        <fullName evidence="2">Uncharacterized protein</fullName>
    </submittedName>
</protein>
<name>A0A0E9SUY5_ANGAN</name>
<keyword evidence="1" id="KW-0812">Transmembrane</keyword>
<keyword evidence="1" id="KW-0472">Membrane</keyword>
<keyword evidence="1" id="KW-1133">Transmembrane helix</keyword>
<sequence>MTMPKIACLFHWFSLIFVIIFMIVT</sequence>
<proteinExistence type="predicted"/>
<accession>A0A0E9SUY5</accession>
<evidence type="ECO:0000256" key="1">
    <source>
        <dbReference type="SAM" id="Phobius"/>
    </source>
</evidence>